<dbReference type="EMBL" id="JARJCW010000019">
    <property type="protein sequence ID" value="KAJ7214478.1"/>
    <property type="molecule type" value="Genomic_DNA"/>
</dbReference>
<feature type="region of interest" description="Disordered" evidence="1">
    <location>
        <begin position="98"/>
        <end position="120"/>
    </location>
</feature>
<proteinExistence type="predicted"/>
<protein>
    <submittedName>
        <fullName evidence="2">Uncharacterized protein</fullName>
    </submittedName>
</protein>
<gene>
    <name evidence="2" type="ORF">GGX14DRAFT_563291</name>
</gene>
<reference evidence="2" key="1">
    <citation type="submission" date="2023-03" db="EMBL/GenBank/DDBJ databases">
        <title>Massive genome expansion in bonnet fungi (Mycena s.s.) driven by repeated elements and novel gene families across ecological guilds.</title>
        <authorList>
            <consortium name="Lawrence Berkeley National Laboratory"/>
            <person name="Harder C.B."/>
            <person name="Miyauchi S."/>
            <person name="Viragh M."/>
            <person name="Kuo A."/>
            <person name="Thoen E."/>
            <person name="Andreopoulos B."/>
            <person name="Lu D."/>
            <person name="Skrede I."/>
            <person name="Drula E."/>
            <person name="Henrissat B."/>
            <person name="Morin E."/>
            <person name="Kohler A."/>
            <person name="Barry K."/>
            <person name="LaButti K."/>
            <person name="Morin E."/>
            <person name="Salamov A."/>
            <person name="Lipzen A."/>
            <person name="Mereny Z."/>
            <person name="Hegedus B."/>
            <person name="Baldrian P."/>
            <person name="Stursova M."/>
            <person name="Weitz H."/>
            <person name="Taylor A."/>
            <person name="Grigoriev I.V."/>
            <person name="Nagy L.G."/>
            <person name="Martin F."/>
            <person name="Kauserud H."/>
        </authorList>
    </citation>
    <scope>NUCLEOTIDE SEQUENCE</scope>
    <source>
        <strain evidence="2">9144</strain>
    </source>
</reference>
<feature type="compositionally biased region" description="Pro residues" evidence="1">
    <location>
        <begin position="528"/>
        <end position="537"/>
    </location>
</feature>
<evidence type="ECO:0000313" key="3">
    <source>
        <dbReference type="Proteomes" id="UP001219525"/>
    </source>
</evidence>
<feature type="compositionally biased region" description="Basic residues" evidence="1">
    <location>
        <begin position="1"/>
        <end position="16"/>
    </location>
</feature>
<feature type="region of interest" description="Disordered" evidence="1">
    <location>
        <begin position="518"/>
        <end position="537"/>
    </location>
</feature>
<feature type="region of interest" description="Disordered" evidence="1">
    <location>
        <begin position="1"/>
        <end position="30"/>
    </location>
</feature>
<evidence type="ECO:0000313" key="2">
    <source>
        <dbReference type="EMBL" id="KAJ7214478.1"/>
    </source>
</evidence>
<sequence length="537" mass="57706">MHVVTKKTPKNRKVKPAKGDAGVGVRSSGDAEDVDAEIVVPDEGELAAGKRKRRPNQNYADFWRHANDKGDDLDVPGFLPRTRLTSQSPIRRAERRALPITRRSAPPPGSRPQAHGLQGSLQKDCAVVRVYGHSPARRVGLPSSTSWYCTARLSSRTRSPATRPRSPRIIGRATRPPTQRTAPPNTAAPRARPPAAIQEPFQILVPRQLARMTRTDPWPHYVLPRCLRFCVAAYTASPNTDDPGALLQLPFAVAFKENWTIHHLSPHRALAPPSGDDADLPRRSSPPGRRAVLPLARASRCRCRLGTRLLPPPAFLPASGGGCGVVAAVHATCYLHVQTCARSSTAPVAIDTHSAVPPSLRPLSSRPLAACSARRPHSGALAAARLSPSASATPPAIPSLRDFAPLSPRYTHSSVPRAQRARPMPFAIRIPLWDHSLPPPPLGRAGGERKIAAAAYRLHVSGAPTPSTRSCTLASRLGVHGCSCAPTAPKTSPYDPPPAPAALSVPLPRRRGALRFASASYPSISDSEPPPRFALRW</sequence>
<feature type="compositionally biased region" description="Low complexity" evidence="1">
    <location>
        <begin position="155"/>
        <end position="196"/>
    </location>
</feature>
<feature type="region of interest" description="Disordered" evidence="1">
    <location>
        <begin position="155"/>
        <end position="199"/>
    </location>
</feature>
<feature type="region of interest" description="Disordered" evidence="1">
    <location>
        <begin position="266"/>
        <end position="291"/>
    </location>
</feature>
<organism evidence="2 3">
    <name type="scientific">Mycena pura</name>
    <dbReference type="NCBI Taxonomy" id="153505"/>
    <lineage>
        <taxon>Eukaryota</taxon>
        <taxon>Fungi</taxon>
        <taxon>Dikarya</taxon>
        <taxon>Basidiomycota</taxon>
        <taxon>Agaricomycotina</taxon>
        <taxon>Agaricomycetes</taxon>
        <taxon>Agaricomycetidae</taxon>
        <taxon>Agaricales</taxon>
        <taxon>Marasmiineae</taxon>
        <taxon>Mycenaceae</taxon>
        <taxon>Mycena</taxon>
    </lineage>
</organism>
<comment type="caution">
    <text evidence="2">The sequence shown here is derived from an EMBL/GenBank/DDBJ whole genome shotgun (WGS) entry which is preliminary data.</text>
</comment>
<dbReference type="AlphaFoldDB" id="A0AAD6VKT0"/>
<keyword evidence="3" id="KW-1185">Reference proteome</keyword>
<evidence type="ECO:0000256" key="1">
    <source>
        <dbReference type="SAM" id="MobiDB-lite"/>
    </source>
</evidence>
<name>A0AAD6VKT0_9AGAR</name>
<accession>A0AAD6VKT0</accession>
<dbReference type="Proteomes" id="UP001219525">
    <property type="component" value="Unassembled WGS sequence"/>
</dbReference>